<dbReference type="CDD" id="cd13182">
    <property type="entry name" value="EVH1-like_Dcp1"/>
    <property type="match status" value="1"/>
</dbReference>
<gene>
    <name evidence="4" type="ORF">LLUT_LOCUS11595</name>
</gene>
<dbReference type="GO" id="GO:0003729">
    <property type="term" value="F:mRNA binding"/>
    <property type="evidence" value="ECO:0007669"/>
    <property type="project" value="TreeGrafter"/>
</dbReference>
<organism evidence="4 5">
    <name type="scientific">Lupinus luteus</name>
    <name type="common">European yellow lupine</name>
    <dbReference type="NCBI Taxonomy" id="3873"/>
    <lineage>
        <taxon>Eukaryota</taxon>
        <taxon>Viridiplantae</taxon>
        <taxon>Streptophyta</taxon>
        <taxon>Embryophyta</taxon>
        <taxon>Tracheophyta</taxon>
        <taxon>Spermatophyta</taxon>
        <taxon>Magnoliopsida</taxon>
        <taxon>eudicotyledons</taxon>
        <taxon>Gunneridae</taxon>
        <taxon>Pentapetalae</taxon>
        <taxon>rosids</taxon>
        <taxon>fabids</taxon>
        <taxon>Fabales</taxon>
        <taxon>Fabaceae</taxon>
        <taxon>Papilionoideae</taxon>
        <taxon>50 kb inversion clade</taxon>
        <taxon>genistoids sensu lato</taxon>
        <taxon>core genistoids</taxon>
        <taxon>Genisteae</taxon>
        <taxon>Lupinus</taxon>
    </lineage>
</organism>
<keyword evidence="3" id="KW-0963">Cytoplasm</keyword>
<dbReference type="Gene3D" id="2.30.29.30">
    <property type="entry name" value="Pleckstrin-homology domain (PH domain)/Phosphotyrosine-binding domain (PTB)"/>
    <property type="match status" value="1"/>
</dbReference>
<dbReference type="EMBL" id="CAXHTB010000008">
    <property type="protein sequence ID" value="CAL0310535.1"/>
    <property type="molecule type" value="Genomic_DNA"/>
</dbReference>
<dbReference type="GO" id="GO:0031087">
    <property type="term" value="P:deadenylation-independent decapping of nuclear-transcribed mRNA"/>
    <property type="evidence" value="ECO:0007669"/>
    <property type="project" value="TreeGrafter"/>
</dbReference>
<dbReference type="GO" id="GO:0008047">
    <property type="term" value="F:enzyme activator activity"/>
    <property type="evidence" value="ECO:0007669"/>
    <property type="project" value="InterPro"/>
</dbReference>
<evidence type="ECO:0000313" key="4">
    <source>
        <dbReference type="EMBL" id="CAL0310535.1"/>
    </source>
</evidence>
<evidence type="ECO:0008006" key="6">
    <source>
        <dbReference type="Google" id="ProtNLM"/>
    </source>
</evidence>
<evidence type="ECO:0000256" key="3">
    <source>
        <dbReference type="ARBA" id="ARBA00022490"/>
    </source>
</evidence>
<dbReference type="Proteomes" id="UP001497480">
    <property type="component" value="Unassembled WGS sequence"/>
</dbReference>
<proteinExistence type="inferred from homology"/>
<comment type="similarity">
    <text evidence="2">Belongs to the DCP1 family.</text>
</comment>
<dbReference type="Pfam" id="PF06058">
    <property type="entry name" value="DCP1"/>
    <property type="match status" value="1"/>
</dbReference>
<reference evidence="4 5" key="1">
    <citation type="submission" date="2024-03" db="EMBL/GenBank/DDBJ databases">
        <authorList>
            <person name="Martinez-Hernandez J."/>
        </authorList>
    </citation>
    <scope>NUCLEOTIDE SEQUENCE [LARGE SCALE GENOMIC DNA]</scope>
</reference>
<keyword evidence="5" id="KW-1185">Reference proteome</keyword>
<dbReference type="InterPro" id="IPR010334">
    <property type="entry name" value="Dcp1"/>
</dbReference>
<dbReference type="PANTHER" id="PTHR16290">
    <property type="entry name" value="TRANSCRIPTION FACTOR SMIF DECAPPING ENZYME DCP1"/>
    <property type="match status" value="1"/>
</dbReference>
<accession>A0AAV1WMI9</accession>
<comment type="caution">
    <text evidence="4">The sequence shown here is derived from an EMBL/GenBank/DDBJ whole genome shotgun (WGS) entry which is preliminary data.</text>
</comment>
<dbReference type="InterPro" id="IPR011993">
    <property type="entry name" value="PH-like_dom_sf"/>
</dbReference>
<dbReference type="SUPFAM" id="SSF50729">
    <property type="entry name" value="PH domain-like"/>
    <property type="match status" value="1"/>
</dbReference>
<sequence length="201" mass="23044">MSDENKKLSPNLDEQSTKVLNLTVLQRMDPFINQILFTAAHSRKDVEGSLFVVKRSSQPRFQFIVMNRRNTDNLVENLLDFEYELKKPYLLYRNAAQDVNGIWFYDPDECEQVANLFNSGKEVNNLLKPSTYFSSTSSSSYPMLQPFPPPNPSLSLAPISNSNPSKPVITRDKVRDALVSLFQDDQFIDMMFQALLKVNHS</sequence>
<comment type="subcellular location">
    <subcellularLocation>
        <location evidence="1">Cytoplasm</location>
    </subcellularLocation>
</comment>
<dbReference type="GO" id="GO:0000290">
    <property type="term" value="P:deadenylation-dependent decapping of nuclear-transcribed mRNA"/>
    <property type="evidence" value="ECO:0007669"/>
    <property type="project" value="InterPro"/>
</dbReference>
<dbReference type="GO" id="GO:0000932">
    <property type="term" value="C:P-body"/>
    <property type="evidence" value="ECO:0007669"/>
    <property type="project" value="TreeGrafter"/>
</dbReference>
<evidence type="ECO:0000256" key="1">
    <source>
        <dbReference type="ARBA" id="ARBA00004496"/>
    </source>
</evidence>
<name>A0AAV1WMI9_LUPLU</name>
<protein>
    <recommendedName>
        <fullName evidence="6">mRNA-decapping enzyme-like protein</fullName>
    </recommendedName>
</protein>
<dbReference type="AlphaFoldDB" id="A0AAV1WMI9"/>
<evidence type="ECO:0000313" key="5">
    <source>
        <dbReference type="Proteomes" id="UP001497480"/>
    </source>
</evidence>
<evidence type="ECO:0000256" key="2">
    <source>
        <dbReference type="ARBA" id="ARBA00008778"/>
    </source>
</evidence>
<dbReference type="PANTHER" id="PTHR16290:SF35">
    <property type="entry name" value="MRNA-DECAPPING ENZYME-LIKE PROTEIN"/>
    <property type="match status" value="1"/>
</dbReference>